<name>A0A9D4SV87_RHISA</name>
<evidence type="ECO:0000256" key="1">
    <source>
        <dbReference type="SAM" id="SignalP"/>
    </source>
</evidence>
<gene>
    <name evidence="3" type="ORF">HPB52_018287</name>
</gene>
<evidence type="ECO:0000313" key="3">
    <source>
        <dbReference type="EMBL" id="KAH7952088.1"/>
    </source>
</evidence>
<evidence type="ECO:0000259" key="2">
    <source>
        <dbReference type="Pfam" id="PF02014"/>
    </source>
</evidence>
<dbReference type="Pfam" id="PF02014">
    <property type="entry name" value="Reeler"/>
    <property type="match status" value="1"/>
</dbReference>
<dbReference type="AlphaFoldDB" id="A0A9D4SV87"/>
<reference evidence="3" key="1">
    <citation type="journal article" date="2020" name="Cell">
        <title>Large-Scale Comparative Analyses of Tick Genomes Elucidate Their Genetic Diversity and Vector Capacities.</title>
        <authorList>
            <consortium name="Tick Genome and Microbiome Consortium (TIGMIC)"/>
            <person name="Jia N."/>
            <person name="Wang J."/>
            <person name="Shi W."/>
            <person name="Du L."/>
            <person name="Sun Y."/>
            <person name="Zhan W."/>
            <person name="Jiang J.F."/>
            <person name="Wang Q."/>
            <person name="Zhang B."/>
            <person name="Ji P."/>
            <person name="Bell-Sakyi L."/>
            <person name="Cui X.M."/>
            <person name="Yuan T.T."/>
            <person name="Jiang B.G."/>
            <person name="Yang W.F."/>
            <person name="Lam T.T."/>
            <person name="Chang Q.C."/>
            <person name="Ding S.J."/>
            <person name="Wang X.J."/>
            <person name="Zhu J.G."/>
            <person name="Ruan X.D."/>
            <person name="Zhao L."/>
            <person name="Wei J.T."/>
            <person name="Ye R.Z."/>
            <person name="Que T.C."/>
            <person name="Du C.H."/>
            <person name="Zhou Y.H."/>
            <person name="Cheng J.X."/>
            <person name="Dai P.F."/>
            <person name="Guo W.B."/>
            <person name="Han X.H."/>
            <person name="Huang E.J."/>
            <person name="Li L.F."/>
            <person name="Wei W."/>
            <person name="Gao Y.C."/>
            <person name="Liu J.Z."/>
            <person name="Shao H.Z."/>
            <person name="Wang X."/>
            <person name="Wang C.C."/>
            <person name="Yang T.C."/>
            <person name="Huo Q.B."/>
            <person name="Li W."/>
            <person name="Chen H.Y."/>
            <person name="Chen S.E."/>
            <person name="Zhou L.G."/>
            <person name="Ni X.B."/>
            <person name="Tian J.H."/>
            <person name="Sheng Y."/>
            <person name="Liu T."/>
            <person name="Pan Y.S."/>
            <person name="Xia L.Y."/>
            <person name="Li J."/>
            <person name="Zhao F."/>
            <person name="Cao W.C."/>
        </authorList>
    </citation>
    <scope>NUCLEOTIDE SEQUENCE</scope>
    <source>
        <strain evidence="3">Rsan-2018</strain>
    </source>
</reference>
<dbReference type="Proteomes" id="UP000821837">
    <property type="component" value="Chromosome 5"/>
</dbReference>
<dbReference type="InterPro" id="IPR042307">
    <property type="entry name" value="Reeler_sf"/>
</dbReference>
<dbReference type="EMBL" id="JABSTV010001251">
    <property type="protein sequence ID" value="KAH7952088.1"/>
    <property type="molecule type" value="Genomic_DNA"/>
</dbReference>
<keyword evidence="4" id="KW-1185">Reference proteome</keyword>
<sequence length="242" mass="27345">MQSNPFIYWLQMTVILLLIPAGYEAPNLPDANSQAHLPSQPGFPATSGQFILLETSPLDNQPATASASTCTTHWDLKMVLEPDTERIKSGRHRTGAIGHGDTVGMQSNPFIYWLQNPAPTEERGHAIRPQVVRFDSQQDWSALDEEGIAVGRFEEGADSIAKGICSAVTHVSPDEKIELRLRWLAPSNLSGRVRFRHLVCDIWMAYLVKWHGVRRVTGDRGLVVFMVASFIWYDRWEHLYMF</sequence>
<accession>A0A9D4SV87</accession>
<proteinExistence type="predicted"/>
<feature type="domain" description="Reelin" evidence="2">
    <location>
        <begin position="148"/>
        <end position="199"/>
    </location>
</feature>
<keyword evidence="1" id="KW-0732">Signal</keyword>
<comment type="caution">
    <text evidence="3">The sequence shown here is derived from an EMBL/GenBank/DDBJ whole genome shotgun (WGS) entry which is preliminary data.</text>
</comment>
<feature type="signal peptide" evidence="1">
    <location>
        <begin position="1"/>
        <end position="24"/>
    </location>
</feature>
<dbReference type="Gene3D" id="2.60.40.4060">
    <property type="entry name" value="Reeler domain"/>
    <property type="match status" value="1"/>
</dbReference>
<feature type="chain" id="PRO_5039414136" description="Reelin domain-containing protein" evidence="1">
    <location>
        <begin position="25"/>
        <end position="242"/>
    </location>
</feature>
<organism evidence="3 4">
    <name type="scientific">Rhipicephalus sanguineus</name>
    <name type="common">Brown dog tick</name>
    <name type="synonym">Ixodes sanguineus</name>
    <dbReference type="NCBI Taxonomy" id="34632"/>
    <lineage>
        <taxon>Eukaryota</taxon>
        <taxon>Metazoa</taxon>
        <taxon>Ecdysozoa</taxon>
        <taxon>Arthropoda</taxon>
        <taxon>Chelicerata</taxon>
        <taxon>Arachnida</taxon>
        <taxon>Acari</taxon>
        <taxon>Parasitiformes</taxon>
        <taxon>Ixodida</taxon>
        <taxon>Ixodoidea</taxon>
        <taxon>Ixodidae</taxon>
        <taxon>Rhipicephalinae</taxon>
        <taxon>Rhipicephalus</taxon>
        <taxon>Rhipicephalus</taxon>
    </lineage>
</organism>
<dbReference type="InterPro" id="IPR002861">
    <property type="entry name" value="Reeler_dom"/>
</dbReference>
<evidence type="ECO:0000313" key="4">
    <source>
        <dbReference type="Proteomes" id="UP000821837"/>
    </source>
</evidence>
<reference evidence="3" key="2">
    <citation type="submission" date="2021-09" db="EMBL/GenBank/DDBJ databases">
        <authorList>
            <person name="Jia N."/>
            <person name="Wang J."/>
            <person name="Shi W."/>
            <person name="Du L."/>
            <person name="Sun Y."/>
            <person name="Zhan W."/>
            <person name="Jiang J."/>
            <person name="Wang Q."/>
            <person name="Zhang B."/>
            <person name="Ji P."/>
            <person name="Sakyi L.B."/>
            <person name="Cui X."/>
            <person name="Yuan T."/>
            <person name="Jiang B."/>
            <person name="Yang W."/>
            <person name="Lam T.T.-Y."/>
            <person name="Chang Q."/>
            <person name="Ding S."/>
            <person name="Wang X."/>
            <person name="Zhu J."/>
            <person name="Ruan X."/>
            <person name="Zhao L."/>
            <person name="Wei J."/>
            <person name="Que T."/>
            <person name="Du C."/>
            <person name="Cheng J."/>
            <person name="Dai P."/>
            <person name="Han X."/>
            <person name="Huang E."/>
            <person name="Gao Y."/>
            <person name="Liu J."/>
            <person name="Shao H."/>
            <person name="Ye R."/>
            <person name="Li L."/>
            <person name="Wei W."/>
            <person name="Wang X."/>
            <person name="Wang C."/>
            <person name="Huo Q."/>
            <person name="Li W."/>
            <person name="Guo W."/>
            <person name="Chen H."/>
            <person name="Chen S."/>
            <person name="Zhou L."/>
            <person name="Zhou L."/>
            <person name="Ni X."/>
            <person name="Tian J."/>
            <person name="Zhou Y."/>
            <person name="Sheng Y."/>
            <person name="Liu T."/>
            <person name="Pan Y."/>
            <person name="Xia L."/>
            <person name="Li J."/>
            <person name="Zhao F."/>
            <person name="Cao W."/>
        </authorList>
    </citation>
    <scope>NUCLEOTIDE SEQUENCE</scope>
    <source>
        <strain evidence="3">Rsan-2018</strain>
        <tissue evidence="3">Larvae</tissue>
    </source>
</reference>
<protein>
    <recommendedName>
        <fullName evidence="2">Reelin domain-containing protein</fullName>
    </recommendedName>
</protein>